<keyword evidence="5" id="KW-0227">DNA damage</keyword>
<keyword evidence="10" id="KW-0539">Nucleus</keyword>
<dbReference type="Gene3D" id="3.40.50.12650">
    <property type="match status" value="1"/>
</dbReference>
<evidence type="ECO:0000313" key="15">
    <source>
        <dbReference type="EMBL" id="CAA7394639.1"/>
    </source>
</evidence>
<evidence type="ECO:0000256" key="4">
    <source>
        <dbReference type="ARBA" id="ARBA00022759"/>
    </source>
</evidence>
<evidence type="ECO:0000259" key="14">
    <source>
        <dbReference type="Pfam" id="PF07522"/>
    </source>
</evidence>
<evidence type="ECO:0000256" key="6">
    <source>
        <dbReference type="ARBA" id="ARBA00022801"/>
    </source>
</evidence>
<dbReference type="GO" id="GO:0004519">
    <property type="term" value="F:endonuclease activity"/>
    <property type="evidence" value="ECO:0007669"/>
    <property type="project" value="UniProtKB-KW"/>
</dbReference>
<organism evidence="15 16">
    <name type="scientific">Spirodela intermedia</name>
    <name type="common">Intermediate duckweed</name>
    <dbReference type="NCBI Taxonomy" id="51605"/>
    <lineage>
        <taxon>Eukaryota</taxon>
        <taxon>Viridiplantae</taxon>
        <taxon>Streptophyta</taxon>
        <taxon>Embryophyta</taxon>
        <taxon>Tracheophyta</taxon>
        <taxon>Spermatophyta</taxon>
        <taxon>Magnoliopsida</taxon>
        <taxon>Liliopsida</taxon>
        <taxon>Araceae</taxon>
        <taxon>Lemnoideae</taxon>
        <taxon>Spirodela</taxon>
    </lineage>
</organism>
<evidence type="ECO:0000256" key="9">
    <source>
        <dbReference type="ARBA" id="ARBA00023204"/>
    </source>
</evidence>
<dbReference type="GO" id="GO:0003684">
    <property type="term" value="F:damaged DNA binding"/>
    <property type="evidence" value="ECO:0007669"/>
    <property type="project" value="TreeGrafter"/>
</dbReference>
<evidence type="ECO:0000256" key="2">
    <source>
        <dbReference type="ARBA" id="ARBA00010304"/>
    </source>
</evidence>
<accession>A0A7I8KA64</accession>
<keyword evidence="8" id="KW-0233">DNA recombination</keyword>
<evidence type="ECO:0000256" key="13">
    <source>
        <dbReference type="SAM" id="MobiDB-lite"/>
    </source>
</evidence>
<comment type="similarity">
    <text evidence="2">Belongs to the DNA repair metallo-beta-lactamase (DRMBL) family.</text>
</comment>
<dbReference type="PANTHER" id="PTHR23240:SF8">
    <property type="entry name" value="PROTEIN ARTEMIS"/>
    <property type="match status" value="1"/>
</dbReference>
<feature type="domain" description="DNA repair metallo-beta-lactamase" evidence="14">
    <location>
        <begin position="243"/>
        <end position="338"/>
    </location>
</feature>
<evidence type="ECO:0000256" key="12">
    <source>
        <dbReference type="ARBA" id="ARBA00042677"/>
    </source>
</evidence>
<dbReference type="PANTHER" id="PTHR23240">
    <property type="entry name" value="DNA CROSS-LINK REPAIR PROTEIN PSO2/SNM1-RELATED"/>
    <property type="match status" value="1"/>
</dbReference>
<reference evidence="15" key="1">
    <citation type="submission" date="2020-02" db="EMBL/GenBank/DDBJ databases">
        <authorList>
            <person name="Scholz U."/>
            <person name="Mascher M."/>
            <person name="Fiebig A."/>
        </authorList>
    </citation>
    <scope>NUCLEOTIDE SEQUENCE</scope>
</reference>
<dbReference type="EMBL" id="LR746267">
    <property type="protein sequence ID" value="CAA7394639.1"/>
    <property type="molecule type" value="Genomic_DNA"/>
</dbReference>
<dbReference type="InterPro" id="IPR036866">
    <property type="entry name" value="RibonucZ/Hydroxyglut_hydro"/>
</dbReference>
<sequence>MERGLISVDRWNEDSQAYFLTHLHADHTRGLSSDWARGPVFCSPVTAALLPSKFPGFDLSLLRVLEVGNPRSLALTSRATGSEVSVRVTAIDSCHCPGSVMYLFQGDLGCVLYSGDFRWEMTDERAWLGKKALLSVLGEDTVDVLYLDNTFCNPTFDFPPREVAARQVVDIISCHPNHDIVIGIDTLGKEDLLVQISEVTNTKIWVWPERLQTMHLLGLDRIFTTKTQLTRVRAIPRYSFTVDTLTALNSVHPTIGIMPSGLPWSPKPDDGSSLGLPPAKSLKPREDPIGCGGRRRNHPERCHPFIYSVLYSAHSCYQEIGDFIKLVRPSKVTGTVPSSFCYVNPWHFFGHLCTSDRPSDGGSPPAKTRRSEAAPPPASEESRRDPLKGVRRSRASLLRKYHSGAKISDLA</sequence>
<proteinExistence type="inferred from homology"/>
<comment type="subcellular location">
    <subcellularLocation>
        <location evidence="1">Nucleus</location>
    </subcellularLocation>
</comment>
<feature type="region of interest" description="Disordered" evidence="13">
    <location>
        <begin position="357"/>
        <end position="392"/>
    </location>
</feature>
<evidence type="ECO:0000256" key="7">
    <source>
        <dbReference type="ARBA" id="ARBA00022839"/>
    </source>
</evidence>
<dbReference type="Proteomes" id="UP000663760">
    <property type="component" value="Chromosome 4"/>
</dbReference>
<dbReference type="Gene3D" id="3.60.15.10">
    <property type="entry name" value="Ribonuclease Z/Hydroxyacylglutathione hydrolase-like"/>
    <property type="match status" value="1"/>
</dbReference>
<evidence type="ECO:0000313" key="16">
    <source>
        <dbReference type="Proteomes" id="UP000663760"/>
    </source>
</evidence>
<evidence type="ECO:0000256" key="1">
    <source>
        <dbReference type="ARBA" id="ARBA00004123"/>
    </source>
</evidence>
<dbReference type="Pfam" id="PF07522">
    <property type="entry name" value="DRMBL"/>
    <property type="match status" value="1"/>
</dbReference>
<dbReference type="GO" id="GO:0005634">
    <property type="term" value="C:nucleus"/>
    <property type="evidence" value="ECO:0007669"/>
    <property type="project" value="UniProtKB-SubCell"/>
</dbReference>
<dbReference type="OrthoDB" id="262529at2759"/>
<dbReference type="GO" id="GO:0035312">
    <property type="term" value="F:5'-3' DNA exonuclease activity"/>
    <property type="evidence" value="ECO:0007669"/>
    <property type="project" value="TreeGrafter"/>
</dbReference>
<evidence type="ECO:0000256" key="8">
    <source>
        <dbReference type="ARBA" id="ARBA00023172"/>
    </source>
</evidence>
<feature type="region of interest" description="Disordered" evidence="13">
    <location>
        <begin position="267"/>
        <end position="295"/>
    </location>
</feature>
<dbReference type="GO" id="GO:0006303">
    <property type="term" value="P:double-strand break repair via nonhomologous end joining"/>
    <property type="evidence" value="ECO:0007669"/>
    <property type="project" value="TreeGrafter"/>
</dbReference>
<evidence type="ECO:0000256" key="5">
    <source>
        <dbReference type="ARBA" id="ARBA00022763"/>
    </source>
</evidence>
<keyword evidence="16" id="KW-1185">Reference proteome</keyword>
<keyword evidence="9" id="KW-0234">DNA repair</keyword>
<dbReference type="AlphaFoldDB" id="A0A7I8KA64"/>
<evidence type="ECO:0000256" key="10">
    <source>
        <dbReference type="ARBA" id="ARBA00023242"/>
    </source>
</evidence>
<dbReference type="InterPro" id="IPR011084">
    <property type="entry name" value="DRMBL"/>
</dbReference>
<dbReference type="GO" id="GO:0036297">
    <property type="term" value="P:interstrand cross-link repair"/>
    <property type="evidence" value="ECO:0007669"/>
    <property type="project" value="TreeGrafter"/>
</dbReference>
<dbReference type="GO" id="GO:0006310">
    <property type="term" value="P:DNA recombination"/>
    <property type="evidence" value="ECO:0007669"/>
    <property type="project" value="UniProtKB-KW"/>
</dbReference>
<gene>
    <name evidence="15" type="ORF">SI8410_04005300</name>
</gene>
<dbReference type="SUPFAM" id="SSF56281">
    <property type="entry name" value="Metallo-hydrolase/oxidoreductase"/>
    <property type="match status" value="1"/>
</dbReference>
<protein>
    <recommendedName>
        <fullName evidence="11">Protein artemis</fullName>
    </recommendedName>
    <alternativeName>
        <fullName evidence="12">DNA cross-link repair 1C protein</fullName>
    </alternativeName>
</protein>
<keyword evidence="4" id="KW-0255">Endonuclease</keyword>
<keyword evidence="7" id="KW-0269">Exonuclease</keyword>
<evidence type="ECO:0000256" key="11">
    <source>
        <dbReference type="ARBA" id="ARBA00039759"/>
    </source>
</evidence>
<name>A0A7I8KA64_SPIIN</name>
<evidence type="ECO:0000256" key="3">
    <source>
        <dbReference type="ARBA" id="ARBA00022722"/>
    </source>
</evidence>
<keyword evidence="6" id="KW-0378">Hydrolase</keyword>
<keyword evidence="3" id="KW-0540">Nuclease</keyword>